<organism evidence="5 6">
    <name type="scientific">Paenibacillus phyllosphaerae</name>
    <dbReference type="NCBI Taxonomy" id="274593"/>
    <lineage>
        <taxon>Bacteria</taxon>
        <taxon>Bacillati</taxon>
        <taxon>Bacillota</taxon>
        <taxon>Bacilli</taxon>
        <taxon>Bacillales</taxon>
        <taxon>Paenibacillaceae</taxon>
        <taxon>Paenibacillus</taxon>
    </lineage>
</organism>
<gene>
    <name evidence="5" type="ORF">FHS18_005645</name>
</gene>
<proteinExistence type="inferred from homology"/>
<evidence type="ECO:0000259" key="2">
    <source>
        <dbReference type="Pfam" id="PF07905"/>
    </source>
</evidence>
<dbReference type="AlphaFoldDB" id="A0A7W5FQQ3"/>
<dbReference type="Gene3D" id="1.10.10.2840">
    <property type="entry name" value="PucR C-terminal helix-turn-helix domain"/>
    <property type="match status" value="1"/>
</dbReference>
<reference evidence="5 6" key="1">
    <citation type="submission" date="2020-08" db="EMBL/GenBank/DDBJ databases">
        <title>Genomic Encyclopedia of Type Strains, Phase III (KMG-III): the genomes of soil and plant-associated and newly described type strains.</title>
        <authorList>
            <person name="Whitman W."/>
        </authorList>
    </citation>
    <scope>NUCLEOTIDE SEQUENCE [LARGE SCALE GENOMIC DNA]</scope>
    <source>
        <strain evidence="5 6">CECT 5862</strain>
    </source>
</reference>
<dbReference type="EMBL" id="JACHXK010000019">
    <property type="protein sequence ID" value="MBB3113533.1"/>
    <property type="molecule type" value="Genomic_DNA"/>
</dbReference>
<feature type="domain" description="CdaR GGDEF-like" evidence="4">
    <location>
        <begin position="288"/>
        <end position="423"/>
    </location>
</feature>
<name>A0A7W5FQQ3_9BACL</name>
<dbReference type="Pfam" id="PF07905">
    <property type="entry name" value="PucR"/>
    <property type="match status" value="1"/>
</dbReference>
<dbReference type="Pfam" id="PF13556">
    <property type="entry name" value="HTH_30"/>
    <property type="match status" value="1"/>
</dbReference>
<dbReference type="RefSeq" id="WP_183603604.1">
    <property type="nucleotide sequence ID" value="NZ_JACHXK010000019.1"/>
</dbReference>
<dbReference type="InterPro" id="IPR041522">
    <property type="entry name" value="CdaR_GGDEF"/>
</dbReference>
<evidence type="ECO:0000313" key="6">
    <source>
        <dbReference type="Proteomes" id="UP000570361"/>
    </source>
</evidence>
<comment type="caution">
    <text evidence="5">The sequence shown here is derived from an EMBL/GenBank/DDBJ whole genome shotgun (WGS) entry which is preliminary data.</text>
</comment>
<evidence type="ECO:0000313" key="5">
    <source>
        <dbReference type="EMBL" id="MBB3113533.1"/>
    </source>
</evidence>
<comment type="similarity">
    <text evidence="1">Belongs to the CdaR family.</text>
</comment>
<keyword evidence="6" id="KW-1185">Reference proteome</keyword>
<evidence type="ECO:0000256" key="1">
    <source>
        <dbReference type="ARBA" id="ARBA00006754"/>
    </source>
</evidence>
<dbReference type="InterPro" id="IPR012914">
    <property type="entry name" value="PucR_dom"/>
</dbReference>
<dbReference type="Pfam" id="PF17853">
    <property type="entry name" value="GGDEF_2"/>
    <property type="match status" value="1"/>
</dbReference>
<protein>
    <submittedName>
        <fullName evidence="5">Purine catabolism regulator</fullName>
    </submittedName>
</protein>
<feature type="domain" description="PucR C-terminal helix-turn-helix" evidence="3">
    <location>
        <begin position="476"/>
        <end position="533"/>
    </location>
</feature>
<dbReference type="Proteomes" id="UP000570361">
    <property type="component" value="Unassembled WGS sequence"/>
</dbReference>
<evidence type="ECO:0000259" key="3">
    <source>
        <dbReference type="Pfam" id="PF13556"/>
    </source>
</evidence>
<dbReference type="InterPro" id="IPR025736">
    <property type="entry name" value="PucR_C-HTH_dom"/>
</dbReference>
<evidence type="ECO:0000259" key="4">
    <source>
        <dbReference type="Pfam" id="PF17853"/>
    </source>
</evidence>
<dbReference type="PANTHER" id="PTHR33744">
    <property type="entry name" value="CARBOHYDRATE DIACID REGULATOR"/>
    <property type="match status" value="1"/>
</dbReference>
<dbReference type="InterPro" id="IPR051448">
    <property type="entry name" value="CdaR-like_regulators"/>
</dbReference>
<dbReference type="InterPro" id="IPR042070">
    <property type="entry name" value="PucR_C-HTH_sf"/>
</dbReference>
<dbReference type="PANTHER" id="PTHR33744:SF1">
    <property type="entry name" value="DNA-BINDING TRANSCRIPTIONAL ACTIVATOR ADER"/>
    <property type="match status" value="1"/>
</dbReference>
<sequence>MKRPVFKEAKMMAGKKGMDRIVKWVHILEITHVAPYVSKDDLILSTGLWMKEQGSASITYLEQLIRQEASGLCIELGTTIDAIPEEIVAYCEAHHFPLIVFDKPVRFVKITQDIHGVLINQQHQRLKSLEQFSRLFQKLTLATTDISAVLRLLHEFTTRQVVYYSHVETNRFYPKTTPAQSHAITAVIGHHLDQTGSQLNEPVTIRLDEQQDLMLHPIICFDQTLAYIGTQHNRHQEATDTLVVMLDYAAQSIGTMLLRTLFKEEKIQRDQSQLILELMERRIHSEEEALARLGLRVRGKETYLFACGVLELLFGDPQIAQEQKESDFQDFVVLLRALIKKQGLYGLLAASGNRVYLLFAKDRINDHSYKNLENALERLSAELNDFAASRPQPIVLRTGVGRFRSHLLESDVSYREAMQAMEVARDVPAMQQTLFYDRMGIYQLLKAIPEGAFYTSFIDTHLGVLIAHDRDHSFRLIETLDAYFKCSGSKQDTANRLFIHRQTLYHRLGKLNEILGEDFFQPQRRICLEMALLMYHASR</sequence>
<feature type="domain" description="Purine catabolism PurC-like" evidence="2">
    <location>
        <begin position="1"/>
        <end position="116"/>
    </location>
</feature>
<accession>A0A7W5FQQ3</accession>